<feature type="active site" evidence="5">
    <location>
        <position position="364"/>
    </location>
</feature>
<comment type="similarity">
    <text evidence="4">Belongs to the peptidase C1 family.</text>
</comment>
<keyword evidence="3 4" id="KW-0788">Thiol protease</keyword>
<dbReference type="CDD" id="cd00585">
    <property type="entry name" value="Peptidase_C1B"/>
    <property type="match status" value="1"/>
</dbReference>
<dbReference type="PANTHER" id="PTHR10363">
    <property type="entry name" value="BLEOMYCIN HYDROLASE"/>
    <property type="match status" value="1"/>
</dbReference>
<evidence type="ECO:0000256" key="4">
    <source>
        <dbReference type="PIRNR" id="PIRNR005700"/>
    </source>
</evidence>
<protein>
    <recommendedName>
        <fullName evidence="4">Aminopeptidase</fullName>
    </recommendedName>
</protein>
<dbReference type="RefSeq" id="WP_140781061.1">
    <property type="nucleotide sequence ID" value="NZ_VFSS01000001.1"/>
</dbReference>
<reference evidence="6 7" key="1">
    <citation type="submission" date="2019-06" db="EMBL/GenBank/DDBJ databases">
        <title>Mycoplasma falconis type strain whole genome sequence.</title>
        <authorList>
            <person name="Spergser J."/>
        </authorList>
    </citation>
    <scope>NUCLEOTIDE SEQUENCE [LARGE SCALE GENOMIC DNA]</scope>
    <source>
        <strain evidence="6 7">ATCC 51372</strain>
    </source>
</reference>
<dbReference type="Proteomes" id="UP000319776">
    <property type="component" value="Unassembled WGS sequence"/>
</dbReference>
<dbReference type="GO" id="GO:0005737">
    <property type="term" value="C:cytoplasm"/>
    <property type="evidence" value="ECO:0007669"/>
    <property type="project" value="TreeGrafter"/>
</dbReference>
<keyword evidence="7" id="KW-1185">Reference proteome</keyword>
<dbReference type="Gene3D" id="3.90.70.10">
    <property type="entry name" value="Cysteine proteinases"/>
    <property type="match status" value="1"/>
</dbReference>
<dbReference type="InterPro" id="IPR000169">
    <property type="entry name" value="Pept_cys_AS"/>
</dbReference>
<dbReference type="PANTHER" id="PTHR10363:SF2">
    <property type="entry name" value="BLEOMYCIN HYDROLASE"/>
    <property type="match status" value="1"/>
</dbReference>
<evidence type="ECO:0000313" key="7">
    <source>
        <dbReference type="Proteomes" id="UP000319776"/>
    </source>
</evidence>
<gene>
    <name evidence="6" type="ORF">FJO69_00575</name>
</gene>
<dbReference type="GO" id="GO:0006508">
    <property type="term" value="P:proteolysis"/>
    <property type="evidence" value="ECO:0007669"/>
    <property type="project" value="UniProtKB-KW"/>
</dbReference>
<keyword evidence="2 4" id="KW-0378">Hydrolase</keyword>
<dbReference type="Pfam" id="PF03051">
    <property type="entry name" value="Peptidase_C1_2"/>
    <property type="match status" value="1"/>
</dbReference>
<evidence type="ECO:0000256" key="2">
    <source>
        <dbReference type="ARBA" id="ARBA00022801"/>
    </source>
</evidence>
<dbReference type="PROSITE" id="PS00639">
    <property type="entry name" value="THIOL_PROTEASE_HIS"/>
    <property type="match status" value="1"/>
</dbReference>
<feature type="active site" evidence="5">
    <location>
        <position position="69"/>
    </location>
</feature>
<dbReference type="EMBL" id="VFSS01000001">
    <property type="protein sequence ID" value="TPE58088.1"/>
    <property type="molecule type" value="Genomic_DNA"/>
</dbReference>
<dbReference type="GO" id="GO:0070005">
    <property type="term" value="F:cysteine-type aminopeptidase activity"/>
    <property type="evidence" value="ECO:0007669"/>
    <property type="project" value="InterPro"/>
</dbReference>
<dbReference type="PROSITE" id="PS00139">
    <property type="entry name" value="THIOL_PROTEASE_CYS"/>
    <property type="match status" value="1"/>
</dbReference>
<evidence type="ECO:0000256" key="5">
    <source>
        <dbReference type="PIRSR" id="PIRSR005700-1"/>
    </source>
</evidence>
<dbReference type="InterPro" id="IPR004134">
    <property type="entry name" value="Peptidase_C1B"/>
</dbReference>
<organism evidence="6 7">
    <name type="scientific">[Mycoplasma] falconis</name>
    <dbReference type="NCBI Taxonomy" id="92403"/>
    <lineage>
        <taxon>Bacteria</taxon>
        <taxon>Bacillati</taxon>
        <taxon>Mycoplasmatota</taxon>
        <taxon>Mycoplasmoidales</taxon>
        <taxon>Metamycoplasmataceae</taxon>
        <taxon>Metamycoplasma</taxon>
    </lineage>
</organism>
<evidence type="ECO:0000256" key="1">
    <source>
        <dbReference type="ARBA" id="ARBA00022670"/>
    </source>
</evidence>
<feature type="active site" evidence="5">
    <location>
        <position position="386"/>
    </location>
</feature>
<dbReference type="AlphaFoldDB" id="A0A501XBT8"/>
<evidence type="ECO:0000256" key="3">
    <source>
        <dbReference type="ARBA" id="ARBA00022807"/>
    </source>
</evidence>
<dbReference type="GO" id="GO:0009636">
    <property type="term" value="P:response to toxic substance"/>
    <property type="evidence" value="ECO:0007669"/>
    <property type="project" value="TreeGrafter"/>
</dbReference>
<proteinExistence type="inferred from homology"/>
<evidence type="ECO:0000313" key="6">
    <source>
        <dbReference type="EMBL" id="TPE58088.1"/>
    </source>
</evidence>
<dbReference type="PIRSF" id="PIRSF005700">
    <property type="entry name" value="PepC"/>
    <property type="match status" value="1"/>
</dbReference>
<comment type="caution">
    <text evidence="6">The sequence shown here is derived from an EMBL/GenBank/DDBJ whole genome shotgun (WGS) entry which is preliminary data.</text>
</comment>
<accession>A0A501XBT8</accession>
<dbReference type="SUPFAM" id="SSF54001">
    <property type="entry name" value="Cysteine proteinases"/>
    <property type="match status" value="1"/>
</dbReference>
<dbReference type="InterPro" id="IPR025660">
    <property type="entry name" value="Pept_his_AS"/>
</dbReference>
<keyword evidence="1 4" id="KW-0645">Protease</keyword>
<dbReference type="InterPro" id="IPR038765">
    <property type="entry name" value="Papain-like_cys_pep_sf"/>
</dbReference>
<dbReference type="OrthoDB" id="1111399at2"/>
<name>A0A501XBT8_9BACT</name>
<dbReference type="GO" id="GO:0043418">
    <property type="term" value="P:homocysteine catabolic process"/>
    <property type="evidence" value="ECO:0007669"/>
    <property type="project" value="TreeGrafter"/>
</dbReference>
<sequence>MKNIDVELLNKFEKEYNENPSNRIIQDSIFTNGIRKSSTNNKTVQKHNFKFSVEVKNASMQDQKASGRCWIFAAINSIRIKLLKELNIDDIELSQNYVHFYDKLEKANFYLTWIVDHGLEADNEERLFRHFNQEPISDGGYFEYFLNLVEKYGICPKDFMSESANSENTNTMVEQINWRLKAYTALMRETYAKSKDLQAVLNLKEKALSDVYNILVKSLGLPPKSFAFEYNDKDKKFIRLPEMTPIEFYKKYVGETLLDQVDLISDPREKYDFNQVLVSPFSNNVVGGKPLTMLNVTIDDMKKAMIKQLQAGEGVWFGCDVGTFSDSKLGILDPKLFDFDLILTKTPEFSKKARFESRASVLSHAMNMIGVNLDENGNPISWKVENSWGEDTGKKGIFSMSDEWFTEYNFEAIVDKKYLTEENLKGLEKPSIEISIFDPLCEE</sequence>
<keyword evidence="4" id="KW-0031">Aminopeptidase</keyword>